<dbReference type="WBParaSite" id="Hba_08805">
    <property type="protein sequence ID" value="Hba_08805"/>
    <property type="gene ID" value="Hba_08805"/>
</dbReference>
<name>A0A1I7WUI1_HETBA</name>
<evidence type="ECO:0000313" key="1">
    <source>
        <dbReference type="Proteomes" id="UP000095283"/>
    </source>
</evidence>
<dbReference type="SUPFAM" id="SSF56436">
    <property type="entry name" value="C-type lectin-like"/>
    <property type="match status" value="1"/>
</dbReference>
<dbReference type="AlphaFoldDB" id="A0A1I7WUI1"/>
<dbReference type="InterPro" id="IPR016187">
    <property type="entry name" value="CTDL_fold"/>
</dbReference>
<proteinExistence type="predicted"/>
<evidence type="ECO:0000313" key="2">
    <source>
        <dbReference type="WBParaSite" id="Hba_08805"/>
    </source>
</evidence>
<reference evidence="2" key="1">
    <citation type="submission" date="2016-11" db="UniProtKB">
        <authorList>
            <consortium name="WormBaseParasite"/>
        </authorList>
    </citation>
    <scope>IDENTIFICATION</scope>
</reference>
<organism evidence="1 2">
    <name type="scientific">Heterorhabditis bacteriophora</name>
    <name type="common">Entomopathogenic nematode worm</name>
    <dbReference type="NCBI Taxonomy" id="37862"/>
    <lineage>
        <taxon>Eukaryota</taxon>
        <taxon>Metazoa</taxon>
        <taxon>Ecdysozoa</taxon>
        <taxon>Nematoda</taxon>
        <taxon>Chromadorea</taxon>
        <taxon>Rhabditida</taxon>
        <taxon>Rhabditina</taxon>
        <taxon>Rhabditomorpha</taxon>
        <taxon>Strongyloidea</taxon>
        <taxon>Heterorhabditidae</taxon>
        <taxon>Heterorhabditis</taxon>
    </lineage>
</organism>
<keyword evidence="1" id="KW-1185">Reference proteome</keyword>
<dbReference type="Proteomes" id="UP000095283">
    <property type="component" value="Unplaced"/>
</dbReference>
<sequence>MTVLVRFILVKGFLFRKRAEEIRWGNCVVWDQCSFGRVYGMGRLEGRHARSASSAGLLLLFLLCNQHFYCSTWIGRNDSGQWMDGSKLNSTYFAPGLMIATVFMSRDHPRFRRTMLGPASGNQWGTANCTVKANSFWAVPHTRENFIEINKKQSTTCFLCCEQLGSASSTLFCYGFGKRGIRRDLDVILFVTEKCLPGWSHFSITNVCYRK</sequence>
<protein>
    <submittedName>
        <fullName evidence="2">Secreted protein</fullName>
    </submittedName>
</protein>
<accession>A0A1I7WUI1</accession>